<feature type="region of interest" description="Disordered" evidence="1">
    <location>
        <begin position="34"/>
        <end position="53"/>
    </location>
</feature>
<protein>
    <submittedName>
        <fullName evidence="2">Uncharacterized protein</fullName>
    </submittedName>
</protein>
<evidence type="ECO:0000256" key="1">
    <source>
        <dbReference type="SAM" id="MobiDB-lite"/>
    </source>
</evidence>
<sequence length="139" mass="14408">MAAVSSDHDALLADLRILADTVLDRVEALVEQVAAQDGASRTDTPSNDSAAEASVPAQTAGGCTWCPLCAVAALVRGENHELITKLASQLAALIAIIRELVARFLPPPRTEADTGPDGPPPPEPPDRGGFVPISVTIRP</sequence>
<evidence type="ECO:0000313" key="2">
    <source>
        <dbReference type="EMBL" id="MEE2059833.1"/>
    </source>
</evidence>
<reference evidence="2 3" key="1">
    <citation type="submission" date="2023-07" db="EMBL/GenBank/DDBJ databases">
        <authorList>
            <person name="Girao M."/>
            <person name="Carvalho M.F."/>
        </authorList>
    </citation>
    <scope>NUCLEOTIDE SEQUENCE [LARGE SCALE GENOMIC DNA]</scope>
    <source>
        <strain evidence="2 3">YIM65754</strain>
    </source>
</reference>
<feature type="compositionally biased region" description="Polar residues" evidence="1">
    <location>
        <begin position="39"/>
        <end position="49"/>
    </location>
</feature>
<proteinExistence type="predicted"/>
<feature type="region of interest" description="Disordered" evidence="1">
    <location>
        <begin position="107"/>
        <end position="139"/>
    </location>
</feature>
<accession>A0ABU7LE59</accession>
<name>A0ABU7LE59_9NOCA</name>
<dbReference type="Proteomes" id="UP001336020">
    <property type="component" value="Unassembled WGS sequence"/>
</dbReference>
<organism evidence="2 3">
    <name type="scientific">Rhodococcus artemisiae</name>
    <dbReference type="NCBI Taxonomy" id="714159"/>
    <lineage>
        <taxon>Bacteria</taxon>
        <taxon>Bacillati</taxon>
        <taxon>Actinomycetota</taxon>
        <taxon>Actinomycetes</taxon>
        <taxon>Mycobacteriales</taxon>
        <taxon>Nocardiaceae</taxon>
        <taxon>Rhodococcus</taxon>
    </lineage>
</organism>
<comment type="caution">
    <text evidence="2">The sequence shown here is derived from an EMBL/GenBank/DDBJ whole genome shotgun (WGS) entry which is preliminary data.</text>
</comment>
<keyword evidence="3" id="KW-1185">Reference proteome</keyword>
<dbReference type="EMBL" id="JAUTXY010000010">
    <property type="protein sequence ID" value="MEE2059833.1"/>
    <property type="molecule type" value="Genomic_DNA"/>
</dbReference>
<gene>
    <name evidence="2" type="ORF">Q7514_20130</name>
</gene>
<evidence type="ECO:0000313" key="3">
    <source>
        <dbReference type="Proteomes" id="UP001336020"/>
    </source>
</evidence>